<organism evidence="3 4">
    <name type="scientific">Sphaerisporangium rufum</name>
    <dbReference type="NCBI Taxonomy" id="1381558"/>
    <lineage>
        <taxon>Bacteria</taxon>
        <taxon>Bacillati</taxon>
        <taxon>Actinomycetota</taxon>
        <taxon>Actinomycetes</taxon>
        <taxon>Streptosporangiales</taxon>
        <taxon>Streptosporangiaceae</taxon>
        <taxon>Sphaerisporangium</taxon>
    </lineage>
</organism>
<dbReference type="NCBIfam" id="NF041144">
    <property type="entry name" value="expansin_EXLX1"/>
    <property type="match status" value="1"/>
</dbReference>
<evidence type="ECO:0000313" key="3">
    <source>
        <dbReference type="EMBL" id="GII75969.1"/>
    </source>
</evidence>
<accession>A0A919QXJ4</accession>
<name>A0A919QXJ4_9ACTN</name>
<dbReference type="EMBL" id="BOOU01000013">
    <property type="protein sequence ID" value="GII75969.1"/>
    <property type="molecule type" value="Genomic_DNA"/>
</dbReference>
<dbReference type="PANTHER" id="PTHR31836">
    <property type="match status" value="1"/>
</dbReference>
<sequence length="702" mass="67229">MNGDRHRPVVPGSPPPPAAPAGLPAPPAARAARTTPAPPTSLAGPAAVHAAPAVPAGPPGRDAAAPNAWRRAVRRVGPPRGRAWPVPRGVRRAALARAGWAGGLAAALALVTLGAQAGRDAACAAGGVAGALGSGGGHFGASRERCSAGGPPGDAPTATVSPREFAGAAACGAYLDVTGPGGTVRVQVVGECPACAPGVIDLSGPAFARIAVPGVAVVPVRYHPVRNPALPRPLAVRVARGSSARWLSVQAIDHGNALARVELRRGARWEPLARAGDHWVAGHGGGAGPFTLRVTDVYGQRVTASGILLAVEIVQRTGRRLYPAAPAPPAGWGRVPVRRPWSGGAAPGPPPEWLPPAARPDAPAGGAPATRRPAGGPGRASWAGGAGAGGRGRRVTGPAAADKDTPRRPGPGAGRPSGTGNGPSGRTPPPARTGPRPPRPAGTGPGPDRSGIHVPPAAAGPGRAARPVQAPGHHGGRPGGPGRNPFWSRGRAPGGPNAGTRRPGATRPGEEGAAGPGPAPSGPAGRTGERTDHADRRPAAPGRGGGSSGAPSGGPAADGRPGPGRAPRPGAGPGTGPGAAPEAGPGMGGPGSGRPGPDAGPGAGRPAGTGAAGAHGGTASGGDRSSGTGRGSGLGGTDGPGGSGTGEVPGGGTDRSGGGAGDGDRPGAIDGVAGSAVTGTAEPPPGGPRPFIALPSSPPFFC</sequence>
<feature type="compositionally biased region" description="Low complexity" evidence="2">
    <location>
        <begin position="553"/>
        <end position="569"/>
    </location>
</feature>
<feature type="compositionally biased region" description="Gly residues" evidence="2">
    <location>
        <begin position="585"/>
        <end position="620"/>
    </location>
</feature>
<proteinExistence type="predicted"/>
<dbReference type="RefSeq" id="WP_203982605.1">
    <property type="nucleotide sequence ID" value="NZ_BOOU01000013.1"/>
</dbReference>
<evidence type="ECO:0000256" key="1">
    <source>
        <dbReference type="ARBA" id="ARBA00022729"/>
    </source>
</evidence>
<feature type="region of interest" description="Disordered" evidence="2">
    <location>
        <begin position="341"/>
        <end position="702"/>
    </location>
</feature>
<feature type="compositionally biased region" description="Pro residues" evidence="2">
    <location>
        <begin position="11"/>
        <end position="27"/>
    </location>
</feature>
<reference evidence="3" key="1">
    <citation type="submission" date="2021-01" db="EMBL/GenBank/DDBJ databases">
        <title>Whole genome shotgun sequence of Sphaerisporangium rufum NBRC 109079.</title>
        <authorList>
            <person name="Komaki H."/>
            <person name="Tamura T."/>
        </authorList>
    </citation>
    <scope>NUCLEOTIDE SEQUENCE</scope>
    <source>
        <strain evidence="3">NBRC 109079</strain>
    </source>
</reference>
<feature type="compositionally biased region" description="Low complexity" evidence="2">
    <location>
        <begin position="359"/>
        <end position="383"/>
    </location>
</feature>
<dbReference type="InterPro" id="IPR049818">
    <property type="entry name" value="Expansin_EXLX1-like"/>
</dbReference>
<dbReference type="Proteomes" id="UP000655287">
    <property type="component" value="Unassembled WGS sequence"/>
</dbReference>
<comment type="caution">
    <text evidence="3">The sequence shown here is derived from an EMBL/GenBank/DDBJ whole genome shotgun (WGS) entry which is preliminary data.</text>
</comment>
<keyword evidence="4" id="KW-1185">Reference proteome</keyword>
<dbReference type="CDD" id="cd22272">
    <property type="entry name" value="DPBB_EXLX1-like"/>
    <property type="match status" value="1"/>
</dbReference>
<dbReference type="InterPro" id="IPR036749">
    <property type="entry name" value="Expansin_CBD_sf"/>
</dbReference>
<evidence type="ECO:0000313" key="4">
    <source>
        <dbReference type="Proteomes" id="UP000655287"/>
    </source>
</evidence>
<feature type="compositionally biased region" description="Gly residues" evidence="2">
    <location>
        <begin position="411"/>
        <end position="423"/>
    </location>
</feature>
<feature type="compositionally biased region" description="Low complexity" evidence="2">
    <location>
        <begin position="28"/>
        <end position="66"/>
    </location>
</feature>
<protein>
    <recommendedName>
        <fullName evidence="5">Expansin-like EG45 domain-containing protein</fullName>
    </recommendedName>
</protein>
<dbReference type="SUPFAM" id="SSF49590">
    <property type="entry name" value="PHL pollen allergen"/>
    <property type="match status" value="1"/>
</dbReference>
<feature type="compositionally biased region" description="Low complexity" evidence="2">
    <location>
        <begin position="503"/>
        <end position="513"/>
    </location>
</feature>
<feature type="compositionally biased region" description="Pro residues" evidence="2">
    <location>
        <begin position="426"/>
        <end position="440"/>
    </location>
</feature>
<feature type="compositionally biased region" description="Low complexity" evidence="2">
    <location>
        <begin position="454"/>
        <end position="472"/>
    </location>
</feature>
<dbReference type="InterPro" id="IPR036908">
    <property type="entry name" value="RlpA-like_sf"/>
</dbReference>
<dbReference type="Gene3D" id="2.60.40.760">
    <property type="entry name" value="Expansin, cellulose-binding-like domain"/>
    <property type="match status" value="1"/>
</dbReference>
<evidence type="ECO:0000256" key="2">
    <source>
        <dbReference type="SAM" id="MobiDB-lite"/>
    </source>
</evidence>
<feature type="region of interest" description="Disordered" evidence="2">
    <location>
        <begin position="1"/>
        <end position="66"/>
    </location>
</feature>
<feature type="compositionally biased region" description="Basic and acidic residues" evidence="2">
    <location>
        <begin position="527"/>
        <end position="538"/>
    </location>
</feature>
<feature type="compositionally biased region" description="Pro residues" evidence="2">
    <location>
        <begin position="347"/>
        <end position="358"/>
    </location>
</feature>
<gene>
    <name evidence="3" type="ORF">Sru01_09510</name>
</gene>
<feature type="compositionally biased region" description="Gly residues" evidence="2">
    <location>
        <begin position="628"/>
        <end position="661"/>
    </location>
</feature>
<dbReference type="AlphaFoldDB" id="A0A919QXJ4"/>
<dbReference type="SUPFAM" id="SSF50685">
    <property type="entry name" value="Barwin-like endoglucanases"/>
    <property type="match status" value="1"/>
</dbReference>
<keyword evidence="1" id="KW-0732">Signal</keyword>
<dbReference type="PANTHER" id="PTHR31836:SF21">
    <property type="entry name" value="EXPANSIN-LIKE PROTEIN 7"/>
    <property type="match status" value="1"/>
</dbReference>
<evidence type="ECO:0008006" key="5">
    <source>
        <dbReference type="Google" id="ProtNLM"/>
    </source>
</evidence>
<dbReference type="Gene3D" id="2.40.40.10">
    <property type="entry name" value="RlpA-like domain"/>
    <property type="match status" value="1"/>
</dbReference>
<feature type="compositionally biased region" description="Gly residues" evidence="2">
    <location>
        <begin position="542"/>
        <end position="552"/>
    </location>
</feature>
<dbReference type="InterPro" id="IPR051477">
    <property type="entry name" value="Expansin_CellWall"/>
</dbReference>